<gene>
    <name evidence="2" type="primary">Cnig_chr_X.g23536</name>
    <name evidence="2" type="ORF">B9Z55_023536</name>
</gene>
<keyword evidence="3" id="KW-1185">Reference proteome</keyword>
<evidence type="ECO:0000256" key="1">
    <source>
        <dbReference type="SAM" id="Phobius"/>
    </source>
</evidence>
<dbReference type="OrthoDB" id="5858508at2759"/>
<keyword evidence="1" id="KW-1133">Transmembrane helix</keyword>
<comment type="caution">
    <text evidence="2">The sequence shown here is derived from an EMBL/GenBank/DDBJ whole genome shotgun (WGS) entry which is preliminary data.</text>
</comment>
<sequence>MKNNLSVDDFIISLTGQEVVKEMEKLKVLLPQWTKNLHNYFTSVYPVKRSICRLCNFTPFSPKLFYDHLFHDTHIAKLAKCQISKKLFKFWELNFSDMKELEDEGTEKKKKKKETRNLDIRQESAKFGNFSEGLNMVDRKWDNPGIPLLDPPIKPFAKLQHMRLSWIFFEFLDFRYFGFIYFIYLYTIARIVKKKNKLKYMISRFRMNR</sequence>
<organism evidence="2 3">
    <name type="scientific">Caenorhabditis nigoni</name>
    <dbReference type="NCBI Taxonomy" id="1611254"/>
    <lineage>
        <taxon>Eukaryota</taxon>
        <taxon>Metazoa</taxon>
        <taxon>Ecdysozoa</taxon>
        <taxon>Nematoda</taxon>
        <taxon>Chromadorea</taxon>
        <taxon>Rhabditida</taxon>
        <taxon>Rhabditina</taxon>
        <taxon>Rhabditomorpha</taxon>
        <taxon>Rhabditoidea</taxon>
        <taxon>Rhabditidae</taxon>
        <taxon>Peloderinae</taxon>
        <taxon>Caenorhabditis</taxon>
    </lineage>
</organism>
<keyword evidence="1" id="KW-0472">Membrane</keyword>
<reference evidence="3" key="1">
    <citation type="submission" date="2017-10" db="EMBL/GenBank/DDBJ databases">
        <title>Rapid genome shrinkage in a self-fertile nematode reveals novel sperm competition proteins.</title>
        <authorList>
            <person name="Yin D."/>
            <person name="Schwarz E.M."/>
            <person name="Thomas C.G."/>
            <person name="Felde R.L."/>
            <person name="Korf I.F."/>
            <person name="Cutter A.D."/>
            <person name="Schartner C.M."/>
            <person name="Ralston E.J."/>
            <person name="Meyer B.J."/>
            <person name="Haag E.S."/>
        </authorList>
    </citation>
    <scope>NUCLEOTIDE SEQUENCE [LARGE SCALE GENOMIC DNA]</scope>
    <source>
        <strain evidence="3">JU1422</strain>
    </source>
</reference>
<dbReference type="Proteomes" id="UP000230233">
    <property type="component" value="Chromosome X"/>
</dbReference>
<evidence type="ECO:0000313" key="3">
    <source>
        <dbReference type="Proteomes" id="UP000230233"/>
    </source>
</evidence>
<feature type="transmembrane region" description="Helical" evidence="1">
    <location>
        <begin position="174"/>
        <end position="192"/>
    </location>
</feature>
<keyword evidence="1" id="KW-0812">Transmembrane</keyword>
<protein>
    <submittedName>
        <fullName evidence="2">Uncharacterized protein</fullName>
    </submittedName>
</protein>
<accession>A0A2G5SQV0</accession>
<proteinExistence type="predicted"/>
<name>A0A2G5SQV0_9PELO</name>
<dbReference type="EMBL" id="PDUG01000006">
    <property type="protein sequence ID" value="PIC17216.1"/>
    <property type="molecule type" value="Genomic_DNA"/>
</dbReference>
<evidence type="ECO:0000313" key="2">
    <source>
        <dbReference type="EMBL" id="PIC17216.1"/>
    </source>
</evidence>
<dbReference type="AlphaFoldDB" id="A0A2G5SQV0"/>